<dbReference type="AlphaFoldDB" id="A0A1V9ZLP0"/>
<accession>A0A1V9ZLP0</accession>
<dbReference type="Proteomes" id="UP000243579">
    <property type="component" value="Unassembled WGS sequence"/>
</dbReference>
<gene>
    <name evidence="1" type="ORF">ACHHYP_07625</name>
</gene>
<name>A0A1V9ZLP0_ACHHY</name>
<dbReference type="EMBL" id="JNBR01000077">
    <property type="protein sequence ID" value="OQR98886.1"/>
    <property type="molecule type" value="Genomic_DNA"/>
</dbReference>
<evidence type="ECO:0000313" key="1">
    <source>
        <dbReference type="EMBL" id="OQR98886.1"/>
    </source>
</evidence>
<protein>
    <submittedName>
        <fullName evidence="1">Uncharacterized protein</fullName>
    </submittedName>
</protein>
<organism evidence="1 2">
    <name type="scientific">Achlya hypogyna</name>
    <name type="common">Oomycete</name>
    <name type="synonym">Protoachlya hypogyna</name>
    <dbReference type="NCBI Taxonomy" id="1202772"/>
    <lineage>
        <taxon>Eukaryota</taxon>
        <taxon>Sar</taxon>
        <taxon>Stramenopiles</taxon>
        <taxon>Oomycota</taxon>
        <taxon>Saprolegniomycetes</taxon>
        <taxon>Saprolegniales</taxon>
        <taxon>Achlyaceae</taxon>
        <taxon>Achlya</taxon>
    </lineage>
</organism>
<evidence type="ECO:0000313" key="2">
    <source>
        <dbReference type="Proteomes" id="UP000243579"/>
    </source>
</evidence>
<reference evidence="1 2" key="1">
    <citation type="journal article" date="2014" name="Genome Biol. Evol.">
        <title>The secreted proteins of Achlya hypogyna and Thraustotheca clavata identify the ancestral oomycete secretome and reveal gene acquisitions by horizontal gene transfer.</title>
        <authorList>
            <person name="Misner I."/>
            <person name="Blouin N."/>
            <person name="Leonard G."/>
            <person name="Richards T.A."/>
            <person name="Lane C.E."/>
        </authorList>
    </citation>
    <scope>NUCLEOTIDE SEQUENCE [LARGE SCALE GENOMIC DNA]</scope>
    <source>
        <strain evidence="1 2">ATCC 48635</strain>
    </source>
</reference>
<sequence length="120" mass="13334">MSLNSLRTSIVGTHLDSALRLHYKPLSNSAENGFCTCNGRLCQLTPILKHVFIHTDLGHKLALNTRAVVQQRTQQLGAFLHRVQTAFMSCPKSVLSSCETNGCKTTRLIKSFFGTMHFEA</sequence>
<keyword evidence="2" id="KW-1185">Reference proteome</keyword>
<proteinExistence type="predicted"/>
<comment type="caution">
    <text evidence="1">The sequence shown here is derived from an EMBL/GenBank/DDBJ whole genome shotgun (WGS) entry which is preliminary data.</text>
</comment>